<keyword evidence="2" id="KW-1185">Reference proteome</keyword>
<proteinExistence type="predicted"/>
<organism evidence="1 2">
    <name type="scientific">Rhodospira trueperi</name>
    <dbReference type="NCBI Taxonomy" id="69960"/>
    <lineage>
        <taxon>Bacteria</taxon>
        <taxon>Pseudomonadati</taxon>
        <taxon>Pseudomonadota</taxon>
        <taxon>Alphaproteobacteria</taxon>
        <taxon>Rhodospirillales</taxon>
        <taxon>Rhodospirillaceae</taxon>
        <taxon>Rhodospira</taxon>
    </lineage>
</organism>
<protein>
    <submittedName>
        <fullName evidence="1">Uncharacterized protein</fullName>
    </submittedName>
</protein>
<dbReference type="AlphaFoldDB" id="A0A1G7CRV6"/>
<gene>
    <name evidence="1" type="ORF">SAMN05421720_106166</name>
</gene>
<sequence>MAHALEQSSAPVADYGYLEALTRQHRQVDEIRALFKEHTDQTAALIRNTSTDFRTVAQSCLERCNAGETVESDVLDALVDGITTWESTLSQDQDELARALDIAEQAAREENPAVLPVLAEAGRELAGINTENAEICRDARWTLMAVRARCQPGAPVGPIQGQPMDLDAYERSLG</sequence>
<reference evidence="1 2" key="1">
    <citation type="submission" date="2016-10" db="EMBL/GenBank/DDBJ databases">
        <authorList>
            <person name="de Groot N.N."/>
        </authorList>
    </citation>
    <scope>NUCLEOTIDE SEQUENCE [LARGE SCALE GENOMIC DNA]</scope>
    <source>
        <strain evidence="1 2">ATCC 700224</strain>
    </source>
</reference>
<evidence type="ECO:0000313" key="2">
    <source>
        <dbReference type="Proteomes" id="UP000199412"/>
    </source>
</evidence>
<name>A0A1G7CRV6_9PROT</name>
<evidence type="ECO:0000313" key="1">
    <source>
        <dbReference type="EMBL" id="SDE41235.1"/>
    </source>
</evidence>
<dbReference type="EMBL" id="FNAP01000006">
    <property type="protein sequence ID" value="SDE41235.1"/>
    <property type="molecule type" value="Genomic_DNA"/>
</dbReference>
<accession>A0A1G7CRV6</accession>
<dbReference type="Proteomes" id="UP000199412">
    <property type="component" value="Unassembled WGS sequence"/>
</dbReference>
<dbReference type="RefSeq" id="WP_092785729.1">
    <property type="nucleotide sequence ID" value="NZ_FNAP01000006.1"/>
</dbReference>